<name>A0A218XCS8_PUNGR</name>
<accession>A0A218XCS8</accession>
<reference evidence="5" key="1">
    <citation type="journal article" date="2017" name="Plant J.">
        <title>The pomegranate (Punica granatum L.) genome and the genomics of punicalagin biosynthesis.</title>
        <authorList>
            <person name="Qin G."/>
            <person name="Xu C."/>
            <person name="Ming R."/>
            <person name="Tang H."/>
            <person name="Guyot R."/>
            <person name="Kramer E.M."/>
            <person name="Hu Y."/>
            <person name="Yi X."/>
            <person name="Qi Y."/>
            <person name="Xu X."/>
            <person name="Gao Z."/>
            <person name="Pan H."/>
            <person name="Jian J."/>
            <person name="Tian Y."/>
            <person name="Yue Z."/>
            <person name="Xu Y."/>
        </authorList>
    </citation>
    <scope>NUCLEOTIDE SEQUENCE [LARGE SCALE GENOMIC DNA]</scope>
    <source>
        <strain evidence="5">cv. Dabenzi</strain>
    </source>
</reference>
<organism evidence="4 5">
    <name type="scientific">Punica granatum</name>
    <name type="common">Pomegranate</name>
    <dbReference type="NCBI Taxonomy" id="22663"/>
    <lineage>
        <taxon>Eukaryota</taxon>
        <taxon>Viridiplantae</taxon>
        <taxon>Streptophyta</taxon>
        <taxon>Embryophyta</taxon>
        <taxon>Tracheophyta</taxon>
        <taxon>Spermatophyta</taxon>
        <taxon>Magnoliopsida</taxon>
        <taxon>eudicotyledons</taxon>
        <taxon>Gunneridae</taxon>
        <taxon>Pentapetalae</taxon>
        <taxon>rosids</taxon>
        <taxon>malvids</taxon>
        <taxon>Myrtales</taxon>
        <taxon>Lythraceae</taxon>
        <taxon>Punica</taxon>
    </lineage>
</organism>
<keyword evidence="1 7" id="KW-0649">Protein kinase inhibitor</keyword>
<dbReference type="PANTHER" id="PTHR33142:SF114">
    <property type="entry name" value="CYCLIN-DEPENDENT PROTEIN KINASE INHIBITOR SMR14"/>
    <property type="match status" value="1"/>
</dbReference>
<dbReference type="PANTHER" id="PTHR33142">
    <property type="entry name" value="CYCLIN-DEPENDENT PROTEIN KINASE INHIBITOR SMR13"/>
    <property type="match status" value="1"/>
</dbReference>
<feature type="compositionally biased region" description="Basic residues" evidence="3">
    <location>
        <begin position="118"/>
        <end position="131"/>
    </location>
</feature>
<dbReference type="EMBL" id="MTKT01002011">
    <property type="protein sequence ID" value="OWM82311.1"/>
    <property type="molecule type" value="Genomic_DNA"/>
</dbReference>
<reference evidence="7" key="4">
    <citation type="submission" date="2025-04" db="UniProtKB">
        <authorList>
            <consortium name="RefSeq"/>
        </authorList>
    </citation>
    <scope>IDENTIFICATION</scope>
    <source>
        <tissue evidence="7">Leaf</tissue>
    </source>
</reference>
<dbReference type="Proteomes" id="UP000197138">
    <property type="component" value="Unassembled WGS sequence"/>
</dbReference>
<feature type="compositionally biased region" description="Basic and acidic residues" evidence="3">
    <location>
        <begin position="85"/>
        <end position="97"/>
    </location>
</feature>
<proteinExistence type="predicted"/>
<dbReference type="GO" id="GO:0032875">
    <property type="term" value="P:regulation of DNA endoreduplication"/>
    <property type="evidence" value="ECO:0007669"/>
    <property type="project" value="InterPro"/>
</dbReference>
<dbReference type="InterPro" id="IPR040389">
    <property type="entry name" value="SMR"/>
</dbReference>
<dbReference type="GO" id="GO:0005634">
    <property type="term" value="C:nucleus"/>
    <property type="evidence" value="ECO:0007669"/>
    <property type="project" value="TreeGrafter"/>
</dbReference>
<reference evidence="4" key="2">
    <citation type="submission" date="2017-06" db="EMBL/GenBank/DDBJ databases">
        <title>The pomegranate genome and the genomics of punicalagin biosynthesis.</title>
        <authorList>
            <person name="Xu C."/>
        </authorList>
    </citation>
    <scope>NUCLEOTIDE SEQUENCE [LARGE SCALE GENOMIC DNA]</scope>
    <source>
        <tissue evidence="4">Fresh leaf</tissue>
    </source>
</reference>
<feature type="compositionally biased region" description="Basic and acidic residues" evidence="3">
    <location>
        <begin position="18"/>
        <end position="28"/>
    </location>
</feature>
<evidence type="ECO:0000256" key="2">
    <source>
        <dbReference type="ARBA" id="ARBA00023306"/>
    </source>
</evidence>
<evidence type="ECO:0000313" key="4">
    <source>
        <dbReference type="EMBL" id="OWM82311.1"/>
    </source>
</evidence>
<evidence type="ECO:0000256" key="1">
    <source>
        <dbReference type="ARBA" id="ARBA00023013"/>
    </source>
</evidence>
<evidence type="ECO:0000313" key="7">
    <source>
        <dbReference type="RefSeq" id="XP_031395589.1"/>
    </source>
</evidence>
<keyword evidence="2" id="KW-0131">Cell cycle</keyword>
<evidence type="ECO:0000313" key="5">
    <source>
        <dbReference type="Proteomes" id="UP000197138"/>
    </source>
</evidence>
<reference evidence="6" key="3">
    <citation type="journal article" date="2020" name="Plant Biotechnol. J.">
        <title>The pomegranate (Punica granatum L.) draft genome dissects genetic divergence between soft- and hard-seeded cultivars.</title>
        <authorList>
            <person name="Luo X."/>
            <person name="Li H."/>
            <person name="Wu Z."/>
            <person name="Yao W."/>
            <person name="Zhao P."/>
            <person name="Cao D."/>
            <person name="Yu H."/>
            <person name="Li K."/>
            <person name="Poudel K."/>
            <person name="Zhao D."/>
            <person name="Zhang F."/>
            <person name="Xia X."/>
            <person name="Chen L."/>
            <person name="Wang Q."/>
            <person name="Jing D."/>
            <person name="Cao S."/>
        </authorList>
    </citation>
    <scope>NUCLEOTIDE SEQUENCE [LARGE SCALE GENOMIC DNA]</scope>
</reference>
<dbReference type="Proteomes" id="UP000515151">
    <property type="component" value="Chromosome 5"/>
</dbReference>
<feature type="region of interest" description="Disordered" evidence="3">
    <location>
        <begin position="18"/>
        <end position="139"/>
    </location>
</feature>
<sequence length="178" mass="19620">MSNTELYLVKGEALTEDIISKAKVRDRPALGSQSPDRDLEDGDQEEEEQHEDEGGQCSNEEEIQEKDLSKDCCETRSLGGGGEGDVTRPVDSEDDGFRTPVSADHTIAPVIKCPPAPRKSKAPVPWRKRKLPPCDGRGNGISLVIHLSNEEVEAMFPPIPLEVQNEIKKARRDDDSSE</sequence>
<dbReference type="GO" id="GO:0004860">
    <property type="term" value="F:protein kinase inhibitor activity"/>
    <property type="evidence" value="ECO:0007669"/>
    <property type="project" value="UniProtKB-KW"/>
</dbReference>
<feature type="compositionally biased region" description="Basic and acidic residues" evidence="3">
    <location>
        <begin position="65"/>
        <end position="74"/>
    </location>
</feature>
<gene>
    <name evidence="7" type="primary">LOC116206896</name>
    <name evidence="4" type="ORF">CDL15_Pgr001885</name>
</gene>
<dbReference type="RefSeq" id="XP_031395589.1">
    <property type="nucleotide sequence ID" value="XM_031539729.1"/>
</dbReference>
<evidence type="ECO:0000313" key="6">
    <source>
        <dbReference type="Proteomes" id="UP000515151"/>
    </source>
</evidence>
<dbReference type="AlphaFoldDB" id="A0A218XCS8"/>
<dbReference type="GeneID" id="116206896"/>
<feature type="compositionally biased region" description="Acidic residues" evidence="3">
    <location>
        <begin position="38"/>
        <end position="51"/>
    </location>
</feature>
<evidence type="ECO:0000256" key="3">
    <source>
        <dbReference type="SAM" id="MobiDB-lite"/>
    </source>
</evidence>
<protein>
    <submittedName>
        <fullName evidence="7">Cyclin-dependent protein kinase inhibitor SMR3-like</fullName>
    </submittedName>
</protein>
<keyword evidence="6" id="KW-1185">Reference proteome</keyword>